<dbReference type="SMART" id="SM00471">
    <property type="entry name" value="HDc"/>
    <property type="match status" value="1"/>
</dbReference>
<name>A0A077X1R0_9FUNG</name>
<dbReference type="CDD" id="cd00077">
    <property type="entry name" value="HDc"/>
    <property type="match status" value="1"/>
</dbReference>
<dbReference type="AlphaFoldDB" id="A0A077X1R0"/>
<gene>
    <name evidence="2" type="ORF">LRAMOSA05356</name>
</gene>
<dbReference type="Pfam" id="PF01966">
    <property type="entry name" value="HD"/>
    <property type="match status" value="1"/>
</dbReference>
<dbReference type="InterPro" id="IPR006674">
    <property type="entry name" value="HD_domain"/>
</dbReference>
<dbReference type="Gene3D" id="1.10.3210.50">
    <property type="match status" value="1"/>
</dbReference>
<feature type="domain" description="HD/PDEase" evidence="1">
    <location>
        <begin position="21"/>
        <end position="143"/>
    </location>
</feature>
<dbReference type="SUPFAM" id="SSF109604">
    <property type="entry name" value="HD-domain/PDEase-like"/>
    <property type="match status" value="1"/>
</dbReference>
<dbReference type="PANTHER" id="PTHR33594:SF1">
    <property type="entry name" value="HD_PDEASE DOMAIN-CONTAINING PROTEIN"/>
    <property type="match status" value="1"/>
</dbReference>
<proteinExistence type="predicted"/>
<dbReference type="EMBL" id="LK023379">
    <property type="protein sequence ID" value="CDS13178.1"/>
    <property type="molecule type" value="Genomic_DNA"/>
</dbReference>
<reference evidence="2" key="1">
    <citation type="journal article" date="2014" name="Genome Announc.">
        <title>De novo whole-genome sequence and genome annotation of Lichtheimia ramosa.</title>
        <authorList>
            <person name="Linde J."/>
            <person name="Schwartze V."/>
            <person name="Binder U."/>
            <person name="Lass-Florl C."/>
            <person name="Voigt K."/>
            <person name="Horn F."/>
        </authorList>
    </citation>
    <scope>NUCLEOTIDE SEQUENCE</scope>
    <source>
        <strain evidence="2">JMRC FSU:6197</strain>
    </source>
</reference>
<dbReference type="InterPro" id="IPR003607">
    <property type="entry name" value="HD/PDEase_dom"/>
</dbReference>
<evidence type="ECO:0000313" key="2">
    <source>
        <dbReference type="EMBL" id="CDS13178.1"/>
    </source>
</evidence>
<sequence>MASNIIDVARDMVREYMARLDPSHDMEHVERVVRTALQLGRQESLSNKVDLTVIELAALCHDIGDSKYKVDDHEGVLMFLTRHGYEKAALVAQIVEHVGYRKELKWKKEDTLATWRDTCLELHAVMDADKLDAIGAFGILRCAAFSGAKGIVLHQQSTNQDTSSAIGHFHEKLFHLSGMMRTPMAQMMAEQRTKFMQEFVRQVELESSLQA</sequence>
<organism evidence="2">
    <name type="scientific">Lichtheimia ramosa</name>
    <dbReference type="NCBI Taxonomy" id="688394"/>
    <lineage>
        <taxon>Eukaryota</taxon>
        <taxon>Fungi</taxon>
        <taxon>Fungi incertae sedis</taxon>
        <taxon>Mucoromycota</taxon>
        <taxon>Mucoromycotina</taxon>
        <taxon>Mucoromycetes</taxon>
        <taxon>Mucorales</taxon>
        <taxon>Lichtheimiaceae</taxon>
        <taxon>Lichtheimia</taxon>
    </lineage>
</organism>
<protein>
    <recommendedName>
        <fullName evidence="1">HD/PDEase domain-containing protein</fullName>
    </recommendedName>
</protein>
<accession>A0A077X1R0</accession>
<evidence type="ECO:0000259" key="1">
    <source>
        <dbReference type="SMART" id="SM00471"/>
    </source>
</evidence>
<dbReference type="OrthoDB" id="16547at2759"/>
<dbReference type="PANTHER" id="PTHR33594">
    <property type="entry name" value="SUPERFAMILY HYDROLASE, PUTATIVE (AFU_ORTHOLOGUE AFUA_1G03035)-RELATED"/>
    <property type="match status" value="1"/>
</dbReference>